<sequence length="278" mass="31582">MIVDAQVHIWAADTPERPWVPGQAARAHRPVPLSHEGLLQEMAQAGVDRAILVPPSYEGDRNDLVLAAARAHPDRFAAMGRLPIEDRRSEAQLARWREQPGMLGLRLTFHLPQQRRWLEDGTVDWFWPAAEKAGLPLMILPTGSLPAMRDIATRHPGLRIVIDHCSMHRVAGHPFRIDPAEMDYLAAMAELPNVAVKLSALPLFSNEPYPFRDIHGLIRQMVQAYGPRRSFWGSDMTRLPCTYRQCLTLFTEELPWLSEDDKAWILGRGLCEWLGWRG</sequence>
<comment type="similarity">
    <text evidence="1">Belongs to the metallo-dependent hydrolases superfamily.</text>
</comment>
<dbReference type="Pfam" id="PF04909">
    <property type="entry name" value="Amidohydro_2"/>
    <property type="match status" value="1"/>
</dbReference>
<reference evidence="4" key="1">
    <citation type="journal article" date="2019" name="Int. J. Syst. Evol. Microbiol.">
        <title>The Global Catalogue of Microorganisms (GCM) 10K type strain sequencing project: providing services to taxonomists for standard genome sequencing and annotation.</title>
        <authorList>
            <consortium name="The Broad Institute Genomics Platform"/>
            <consortium name="The Broad Institute Genome Sequencing Center for Infectious Disease"/>
            <person name="Wu L."/>
            <person name="Ma J."/>
        </authorList>
    </citation>
    <scope>NUCLEOTIDE SEQUENCE [LARGE SCALE GENOMIC DNA]</scope>
    <source>
        <strain evidence="4">JCM 17666</strain>
    </source>
</reference>
<dbReference type="RefSeq" id="WP_345251907.1">
    <property type="nucleotide sequence ID" value="NZ_BAABFO010000029.1"/>
</dbReference>
<accession>A0ABP8HN14</accession>
<dbReference type="PANTHER" id="PTHR43569">
    <property type="entry name" value="AMIDOHYDROLASE"/>
    <property type="match status" value="1"/>
</dbReference>
<dbReference type="InterPro" id="IPR052350">
    <property type="entry name" value="Metallo-dep_Lactonases"/>
</dbReference>
<dbReference type="Gene3D" id="3.20.20.140">
    <property type="entry name" value="Metal-dependent hydrolases"/>
    <property type="match status" value="1"/>
</dbReference>
<dbReference type="PANTHER" id="PTHR43569:SF2">
    <property type="entry name" value="AMIDOHYDROLASE-RELATED DOMAIN-CONTAINING PROTEIN"/>
    <property type="match status" value="1"/>
</dbReference>
<protein>
    <submittedName>
        <fullName evidence="3">Amidohydrolase family protein</fullName>
    </submittedName>
</protein>
<name>A0ABP8HN14_9BURK</name>
<dbReference type="Proteomes" id="UP001501671">
    <property type="component" value="Unassembled WGS sequence"/>
</dbReference>
<gene>
    <name evidence="3" type="ORF">GCM10023144_42350</name>
</gene>
<evidence type="ECO:0000313" key="3">
    <source>
        <dbReference type="EMBL" id="GAA4341468.1"/>
    </source>
</evidence>
<keyword evidence="4" id="KW-1185">Reference proteome</keyword>
<dbReference type="InterPro" id="IPR006680">
    <property type="entry name" value="Amidohydro-rel"/>
</dbReference>
<proteinExistence type="inferred from homology"/>
<dbReference type="SUPFAM" id="SSF51556">
    <property type="entry name" value="Metallo-dependent hydrolases"/>
    <property type="match status" value="1"/>
</dbReference>
<feature type="domain" description="Amidohydrolase-related" evidence="2">
    <location>
        <begin position="3"/>
        <end position="267"/>
    </location>
</feature>
<organism evidence="3 4">
    <name type="scientific">Pigmentiphaga soli</name>
    <dbReference type="NCBI Taxonomy" id="1007095"/>
    <lineage>
        <taxon>Bacteria</taxon>
        <taxon>Pseudomonadati</taxon>
        <taxon>Pseudomonadota</taxon>
        <taxon>Betaproteobacteria</taxon>
        <taxon>Burkholderiales</taxon>
        <taxon>Alcaligenaceae</taxon>
        <taxon>Pigmentiphaga</taxon>
    </lineage>
</organism>
<evidence type="ECO:0000313" key="4">
    <source>
        <dbReference type="Proteomes" id="UP001501671"/>
    </source>
</evidence>
<evidence type="ECO:0000256" key="1">
    <source>
        <dbReference type="ARBA" id="ARBA00038310"/>
    </source>
</evidence>
<dbReference type="EMBL" id="BAABFO010000029">
    <property type="protein sequence ID" value="GAA4341468.1"/>
    <property type="molecule type" value="Genomic_DNA"/>
</dbReference>
<dbReference type="InterPro" id="IPR032466">
    <property type="entry name" value="Metal_Hydrolase"/>
</dbReference>
<evidence type="ECO:0000259" key="2">
    <source>
        <dbReference type="Pfam" id="PF04909"/>
    </source>
</evidence>
<comment type="caution">
    <text evidence="3">The sequence shown here is derived from an EMBL/GenBank/DDBJ whole genome shotgun (WGS) entry which is preliminary data.</text>
</comment>